<dbReference type="Pfam" id="PF25019">
    <property type="entry name" value="LRR_R13L1-DRL21"/>
    <property type="match status" value="1"/>
</dbReference>
<protein>
    <recommendedName>
        <fullName evidence="3">R13L1/DRL21-like LRR repeat region domain-containing protein</fullName>
    </recommendedName>
</protein>
<reference evidence="4 5" key="1">
    <citation type="submission" date="2024-08" db="EMBL/GenBank/DDBJ databases">
        <title>Insights into the chromosomal genome structure of Flemingia macrophylla.</title>
        <authorList>
            <person name="Ding Y."/>
            <person name="Zhao Y."/>
            <person name="Bi W."/>
            <person name="Wu M."/>
            <person name="Zhao G."/>
            <person name="Gong Y."/>
            <person name="Li W."/>
            <person name="Zhang P."/>
        </authorList>
    </citation>
    <scope>NUCLEOTIDE SEQUENCE [LARGE SCALE GENOMIC DNA]</scope>
    <source>
        <strain evidence="4">DYQJB</strain>
        <tissue evidence="4">Leaf</tissue>
    </source>
</reference>
<dbReference type="Gene3D" id="3.80.10.10">
    <property type="entry name" value="Ribonuclease Inhibitor"/>
    <property type="match status" value="2"/>
</dbReference>
<evidence type="ECO:0000313" key="5">
    <source>
        <dbReference type="Proteomes" id="UP001603857"/>
    </source>
</evidence>
<feature type="transmembrane region" description="Helical" evidence="2">
    <location>
        <begin position="528"/>
        <end position="547"/>
    </location>
</feature>
<keyword evidence="5" id="KW-1185">Reference proteome</keyword>
<comment type="caution">
    <text evidence="4">The sequence shown here is derived from an EMBL/GenBank/DDBJ whole genome shotgun (WGS) entry which is preliminary data.</text>
</comment>
<feature type="domain" description="R13L1/DRL21-like LRR repeat region" evidence="3">
    <location>
        <begin position="127"/>
        <end position="253"/>
    </location>
</feature>
<gene>
    <name evidence="4" type="ORF">Fmac_012362</name>
</gene>
<dbReference type="InterPro" id="IPR032675">
    <property type="entry name" value="LRR_dom_sf"/>
</dbReference>
<sequence length="589" mass="66297">MLECSDWTQVSVVDPSAAELEHQHWPPRLPIYSGPPPGPESPGSLDQGLSNGLRFKTLAFKDVVYEADDLLDELFTKAATQNKNLVNLRHLAIVSCPLKEKPRGLRKLNHLQRLDFFIVGKNKENGIKELGGLSNLQGSFLIKNLENVTTSDEASDASIIDKKHIKRLYLEWTECNNNNRQFQIETDVLCKLQPHHELKRLTISGYQGTKFPDWVGNCYFHSMTSISLDNCNKCDMLPSLGQLPSLKHLCISKLNSVKAIDIGFYKNQDCSFVKPFPSLVKLSIFDMLCLEVWSSFDSDAFPLLTVLEIRNCPKLRGDLPNRLPSLKWLRIDDMPCWETWSSLTLDAFPLLERLNICRCPKLRGNLANQLPALDCLNIIDCELLVSSLPRAPVLRQLTISKSNKVVLDAFSLSVESIYVKGSPMVEYMMENDLNLPLTTDLKDARFPPRLETESRIYGMCPASIEKGIDGTDASTQSHSLIQSDWCNKTDIFSHVNSWSHCFDQGLAHIDRVTILPMFIALMGNVTQIMALAVVGGAFLSAFLDVVFDRLASPEIVNLIRGKKLDKKLLQKLEITLRVVRAVLDDAEKK</sequence>
<keyword evidence="2" id="KW-0812">Transmembrane</keyword>
<evidence type="ECO:0000259" key="3">
    <source>
        <dbReference type="Pfam" id="PF25019"/>
    </source>
</evidence>
<dbReference type="Proteomes" id="UP001603857">
    <property type="component" value="Unassembled WGS sequence"/>
</dbReference>
<keyword evidence="2" id="KW-1133">Transmembrane helix</keyword>
<proteinExistence type="predicted"/>
<dbReference type="PANTHER" id="PTHR47186:SF3">
    <property type="entry name" value="OS09G0267800 PROTEIN"/>
    <property type="match status" value="1"/>
</dbReference>
<evidence type="ECO:0000256" key="1">
    <source>
        <dbReference type="SAM" id="MobiDB-lite"/>
    </source>
</evidence>
<keyword evidence="2" id="KW-0472">Membrane</keyword>
<feature type="compositionally biased region" description="Pro residues" evidence="1">
    <location>
        <begin position="27"/>
        <end position="40"/>
    </location>
</feature>
<evidence type="ECO:0000256" key="2">
    <source>
        <dbReference type="SAM" id="Phobius"/>
    </source>
</evidence>
<dbReference type="InterPro" id="IPR056789">
    <property type="entry name" value="LRR_R13L1-DRL21"/>
</dbReference>
<organism evidence="4 5">
    <name type="scientific">Flemingia macrophylla</name>
    <dbReference type="NCBI Taxonomy" id="520843"/>
    <lineage>
        <taxon>Eukaryota</taxon>
        <taxon>Viridiplantae</taxon>
        <taxon>Streptophyta</taxon>
        <taxon>Embryophyta</taxon>
        <taxon>Tracheophyta</taxon>
        <taxon>Spermatophyta</taxon>
        <taxon>Magnoliopsida</taxon>
        <taxon>eudicotyledons</taxon>
        <taxon>Gunneridae</taxon>
        <taxon>Pentapetalae</taxon>
        <taxon>rosids</taxon>
        <taxon>fabids</taxon>
        <taxon>Fabales</taxon>
        <taxon>Fabaceae</taxon>
        <taxon>Papilionoideae</taxon>
        <taxon>50 kb inversion clade</taxon>
        <taxon>NPAAA clade</taxon>
        <taxon>indigoferoid/millettioid clade</taxon>
        <taxon>Phaseoleae</taxon>
        <taxon>Flemingia</taxon>
    </lineage>
</organism>
<evidence type="ECO:0000313" key="4">
    <source>
        <dbReference type="EMBL" id="KAL2337916.1"/>
    </source>
</evidence>
<dbReference type="AlphaFoldDB" id="A0ABD1MQ36"/>
<dbReference type="EMBL" id="JBGMDY010000004">
    <property type="protein sequence ID" value="KAL2337916.1"/>
    <property type="molecule type" value="Genomic_DNA"/>
</dbReference>
<feature type="region of interest" description="Disordered" evidence="1">
    <location>
        <begin position="26"/>
        <end position="47"/>
    </location>
</feature>
<dbReference type="PANTHER" id="PTHR47186">
    <property type="entry name" value="LEUCINE-RICH REPEAT-CONTAINING PROTEIN 57"/>
    <property type="match status" value="1"/>
</dbReference>
<accession>A0ABD1MQ36</accession>
<dbReference type="SUPFAM" id="SSF52058">
    <property type="entry name" value="L domain-like"/>
    <property type="match status" value="1"/>
</dbReference>
<name>A0ABD1MQ36_9FABA</name>